<feature type="binding site" evidence="7">
    <location>
        <position position="218"/>
    </location>
    <ligand>
        <name>Zn(2+)</name>
        <dbReference type="ChEBI" id="CHEBI:29105"/>
        <label>2</label>
    </ligand>
</feature>
<keyword evidence="5 7" id="KW-0862">Zinc</keyword>
<dbReference type="Gene3D" id="3.30.70.360">
    <property type="match status" value="1"/>
</dbReference>
<dbReference type="SUPFAM" id="SSF53187">
    <property type="entry name" value="Zn-dependent exopeptidases"/>
    <property type="match status" value="1"/>
</dbReference>
<dbReference type="PANTHER" id="PTHR45962">
    <property type="entry name" value="N-FATTY-ACYL-AMINO ACID SYNTHASE/HYDROLASE PM20D1"/>
    <property type="match status" value="1"/>
</dbReference>
<keyword evidence="10" id="KW-1185">Reference proteome</keyword>
<comment type="similarity">
    <text evidence="1">Belongs to the peptidase M20A family.</text>
</comment>
<reference evidence="9 10" key="1">
    <citation type="journal article" date="2012" name="Appl. Environ. Microbiol.">
        <title>Short-read sequencing for genomic analysis of the brown rot fungus Fibroporia radiculosa.</title>
        <authorList>
            <person name="Tang J.D."/>
            <person name="Perkins A.D."/>
            <person name="Sonstegard T.S."/>
            <person name="Schroeder S.G."/>
            <person name="Burgess S.C."/>
            <person name="Diehl S.V."/>
        </authorList>
    </citation>
    <scope>NUCLEOTIDE SEQUENCE [LARGE SCALE GENOMIC DNA]</scope>
    <source>
        <strain evidence="9 10">TFFH 294</strain>
    </source>
</reference>
<dbReference type="FunFam" id="3.40.630.10:FF:000027">
    <property type="entry name" value="N-fatty-acyl-amino acid synthase/hydrolase PM20D1"/>
    <property type="match status" value="1"/>
</dbReference>
<sequence>MSVFQWSRAVNKSASSKSSELGDLEESAYRGAREIRPYIKTGILAACLSAAVLFTWLSTGGSGLDAIAGPLCPQVSPLYPHAQRELWEDLSRTFASAAFLDKIVHLLSGAVQIPTEVYDEMGPIGEDTRWEVFSDLHDYLREAFPRVHASLELTKVNTYGLVYVWKGSDDSLKPLLLTVHQDVVPVNAETYDQWVYPPFSGFYDGGCRTYVWGRGSLDSKSGLIGILTSIELMLESGFKPRREVTLAFGFDEEAGGKNGAHEIEAYLLATYGENAFAMLVDEGGVIEEAYGRAFALPGIAEKGYLNVRVDVAAPGGHSSVPPAHTTIGMLAQLLVQYENHPPEVRLSRASPMYQHAQCLAVHAPGLSSTLREVIKRSVTSDKALALAEKQLFQDPVFKALVSTTQAVDIIGGGVKSNALPENAMAIINHRIATDSSVAAVQEHSSKILKPLAAAFNLSFTAFGSNITSDAPASGSLTLSDAWDSALEPAPITPTGEDSVPFQLLSGSIKATYESHRPLSSSKDGIAVIPSLVSGNTDTRSYWKLTPYIFRYTHYRESPMSLPAHTINEGCEVENLVEMVRFFSTLILNADETAL</sequence>
<dbReference type="STRING" id="599839.J4H4A4"/>
<dbReference type="PIRSF" id="PIRSF037217">
    <property type="entry name" value="Carboxypeptidase_S"/>
    <property type="match status" value="1"/>
</dbReference>
<dbReference type="Gene3D" id="3.40.630.10">
    <property type="entry name" value="Zn peptidases"/>
    <property type="match status" value="1"/>
</dbReference>
<dbReference type="AlphaFoldDB" id="J4H4A4"/>
<feature type="active site" evidence="6">
    <location>
        <position position="182"/>
    </location>
</feature>
<gene>
    <name evidence="9" type="ORF">FIBRA_06833</name>
</gene>
<dbReference type="GO" id="GO:0051603">
    <property type="term" value="P:proteolysis involved in protein catabolic process"/>
    <property type="evidence" value="ECO:0007669"/>
    <property type="project" value="TreeGrafter"/>
</dbReference>
<dbReference type="InterPro" id="IPR002933">
    <property type="entry name" value="Peptidase_M20"/>
</dbReference>
<name>J4H4A4_9APHY</name>
<dbReference type="InterPro" id="IPR036264">
    <property type="entry name" value="Bact_exopeptidase_dim_dom"/>
</dbReference>
<evidence type="ECO:0000256" key="6">
    <source>
        <dbReference type="PIRSR" id="PIRSR037217-1"/>
    </source>
</evidence>
<dbReference type="Pfam" id="PF01546">
    <property type="entry name" value="Peptidase_M20"/>
    <property type="match status" value="1"/>
</dbReference>
<protein>
    <recommendedName>
        <fullName evidence="8">Peptidase M20 dimerisation domain-containing protein</fullName>
    </recommendedName>
</protein>
<evidence type="ECO:0000313" key="9">
    <source>
        <dbReference type="EMBL" id="CCM04649.1"/>
    </source>
</evidence>
<evidence type="ECO:0000256" key="3">
    <source>
        <dbReference type="ARBA" id="ARBA00022723"/>
    </source>
</evidence>
<proteinExistence type="inferred from homology"/>
<organism evidence="9 10">
    <name type="scientific">Fibroporia radiculosa</name>
    <dbReference type="NCBI Taxonomy" id="599839"/>
    <lineage>
        <taxon>Eukaryota</taxon>
        <taxon>Fungi</taxon>
        <taxon>Dikarya</taxon>
        <taxon>Basidiomycota</taxon>
        <taxon>Agaricomycotina</taxon>
        <taxon>Agaricomycetes</taxon>
        <taxon>Polyporales</taxon>
        <taxon>Fibroporiaceae</taxon>
        <taxon>Fibroporia</taxon>
    </lineage>
</organism>
<keyword evidence="2" id="KW-0645">Protease</keyword>
<dbReference type="FunCoup" id="J4H4A4">
    <property type="interactions" value="9"/>
</dbReference>
<feature type="binding site" evidence="7">
    <location>
        <position position="218"/>
    </location>
    <ligand>
        <name>Zn(2+)</name>
        <dbReference type="ChEBI" id="CHEBI:29105"/>
        <label>1</label>
    </ligand>
</feature>
<feature type="active site" description="Proton acceptor" evidence="6">
    <location>
        <position position="252"/>
    </location>
</feature>
<dbReference type="InterPro" id="IPR017141">
    <property type="entry name" value="Pept_M20_carboxypep"/>
</dbReference>
<dbReference type="CDD" id="cd05674">
    <property type="entry name" value="M20_yscS"/>
    <property type="match status" value="1"/>
</dbReference>
<dbReference type="GO" id="GO:0046872">
    <property type="term" value="F:metal ion binding"/>
    <property type="evidence" value="ECO:0007669"/>
    <property type="project" value="UniProtKB-KW"/>
</dbReference>
<feature type="binding site" evidence="7">
    <location>
        <position position="281"/>
    </location>
    <ligand>
        <name>Zn(2+)</name>
        <dbReference type="ChEBI" id="CHEBI:29105"/>
        <label>2</label>
    </ligand>
</feature>
<dbReference type="GeneID" id="24099560"/>
<dbReference type="SUPFAM" id="SSF55031">
    <property type="entry name" value="Bacterial exopeptidase dimerisation domain"/>
    <property type="match status" value="1"/>
</dbReference>
<evidence type="ECO:0000256" key="7">
    <source>
        <dbReference type="PIRSR" id="PIRSR037217-2"/>
    </source>
</evidence>
<dbReference type="InterPro" id="IPR011650">
    <property type="entry name" value="Peptidase_M20_dimer"/>
</dbReference>
<dbReference type="GO" id="GO:0000328">
    <property type="term" value="C:fungal-type vacuole lumen"/>
    <property type="evidence" value="ECO:0007669"/>
    <property type="project" value="TreeGrafter"/>
</dbReference>
<evidence type="ECO:0000256" key="2">
    <source>
        <dbReference type="ARBA" id="ARBA00022670"/>
    </source>
</evidence>
<dbReference type="HOGENOM" id="CLU_021802_11_0_1"/>
<keyword evidence="4" id="KW-0378">Hydrolase</keyword>
<dbReference type="InterPro" id="IPR047177">
    <property type="entry name" value="Pept_M20A"/>
</dbReference>
<accession>J4H4A4</accession>
<feature type="binding site" evidence="7">
    <location>
        <position position="180"/>
    </location>
    <ligand>
        <name>Zn(2+)</name>
        <dbReference type="ChEBI" id="CHEBI:29105"/>
        <label>2</label>
    </ligand>
</feature>
<evidence type="ECO:0000256" key="1">
    <source>
        <dbReference type="ARBA" id="ARBA00006247"/>
    </source>
</evidence>
<evidence type="ECO:0000256" key="5">
    <source>
        <dbReference type="ARBA" id="ARBA00022833"/>
    </source>
</evidence>
<evidence type="ECO:0000313" key="10">
    <source>
        <dbReference type="Proteomes" id="UP000006352"/>
    </source>
</evidence>
<keyword evidence="3 7" id="KW-0479">Metal-binding</keyword>
<dbReference type="Gene3D" id="1.10.150.900">
    <property type="match status" value="1"/>
</dbReference>
<feature type="binding site" evidence="7">
    <location>
        <position position="564"/>
    </location>
    <ligand>
        <name>Zn(2+)</name>
        <dbReference type="ChEBI" id="CHEBI:29105"/>
        <label>1</label>
    </ligand>
</feature>
<dbReference type="InParanoid" id="J4H4A4"/>
<dbReference type="RefSeq" id="XP_012183932.1">
    <property type="nucleotide sequence ID" value="XM_012328542.1"/>
</dbReference>
<dbReference type="Pfam" id="PF07687">
    <property type="entry name" value="M20_dimer"/>
    <property type="match status" value="1"/>
</dbReference>
<feature type="binding site" evidence="7">
    <location>
        <position position="253"/>
    </location>
    <ligand>
        <name>Zn(2+)</name>
        <dbReference type="ChEBI" id="CHEBI:29105"/>
        <label>1</label>
    </ligand>
</feature>
<feature type="domain" description="Peptidase M20 dimerisation" evidence="8">
    <location>
        <begin position="299"/>
        <end position="452"/>
    </location>
</feature>
<dbReference type="GO" id="GO:0004181">
    <property type="term" value="F:metallocarboxypeptidase activity"/>
    <property type="evidence" value="ECO:0007669"/>
    <property type="project" value="InterPro"/>
</dbReference>
<dbReference type="Proteomes" id="UP000006352">
    <property type="component" value="Unassembled WGS sequence"/>
</dbReference>
<dbReference type="PANTHER" id="PTHR45962:SF1">
    <property type="entry name" value="N-FATTY-ACYL-AMINO ACID SYNTHASE_HYDROLASE PM20D1"/>
    <property type="match status" value="1"/>
</dbReference>
<evidence type="ECO:0000256" key="4">
    <source>
        <dbReference type="ARBA" id="ARBA00022801"/>
    </source>
</evidence>
<dbReference type="OrthoDB" id="3064516at2759"/>
<dbReference type="EMBL" id="HE797161">
    <property type="protein sequence ID" value="CCM04649.1"/>
    <property type="molecule type" value="Genomic_DNA"/>
</dbReference>
<evidence type="ECO:0000259" key="8">
    <source>
        <dbReference type="Pfam" id="PF07687"/>
    </source>
</evidence>